<evidence type="ECO:0000256" key="1">
    <source>
        <dbReference type="SAM" id="MobiDB-lite"/>
    </source>
</evidence>
<gene>
    <name evidence="2" type="ORF">Ahy_A10g047495</name>
</gene>
<organism evidence="2 3">
    <name type="scientific">Arachis hypogaea</name>
    <name type="common">Peanut</name>
    <dbReference type="NCBI Taxonomy" id="3818"/>
    <lineage>
        <taxon>Eukaryota</taxon>
        <taxon>Viridiplantae</taxon>
        <taxon>Streptophyta</taxon>
        <taxon>Embryophyta</taxon>
        <taxon>Tracheophyta</taxon>
        <taxon>Spermatophyta</taxon>
        <taxon>Magnoliopsida</taxon>
        <taxon>eudicotyledons</taxon>
        <taxon>Gunneridae</taxon>
        <taxon>Pentapetalae</taxon>
        <taxon>rosids</taxon>
        <taxon>fabids</taxon>
        <taxon>Fabales</taxon>
        <taxon>Fabaceae</taxon>
        <taxon>Papilionoideae</taxon>
        <taxon>50 kb inversion clade</taxon>
        <taxon>dalbergioids sensu lato</taxon>
        <taxon>Dalbergieae</taxon>
        <taxon>Pterocarpus clade</taxon>
        <taxon>Arachis</taxon>
    </lineage>
</organism>
<protein>
    <submittedName>
        <fullName evidence="2">Uncharacterized protein</fullName>
    </submittedName>
</protein>
<feature type="compositionally biased region" description="Polar residues" evidence="1">
    <location>
        <begin position="84"/>
        <end position="93"/>
    </location>
</feature>
<reference evidence="2 3" key="1">
    <citation type="submission" date="2019-01" db="EMBL/GenBank/DDBJ databases">
        <title>Sequencing of cultivated peanut Arachis hypogaea provides insights into genome evolution and oil improvement.</title>
        <authorList>
            <person name="Chen X."/>
        </authorList>
    </citation>
    <scope>NUCLEOTIDE SEQUENCE [LARGE SCALE GENOMIC DNA]</scope>
    <source>
        <strain evidence="3">cv. Fuhuasheng</strain>
        <tissue evidence="2">Leaves</tissue>
    </source>
</reference>
<dbReference type="AlphaFoldDB" id="A0A445B2R4"/>
<proteinExistence type="predicted"/>
<evidence type="ECO:0000313" key="2">
    <source>
        <dbReference type="EMBL" id="RYR32974.1"/>
    </source>
</evidence>
<feature type="region of interest" description="Disordered" evidence="1">
    <location>
        <begin position="47"/>
        <end position="95"/>
    </location>
</feature>
<dbReference type="EMBL" id="SDMP01000010">
    <property type="protein sequence ID" value="RYR32974.1"/>
    <property type="molecule type" value="Genomic_DNA"/>
</dbReference>
<keyword evidence="3" id="KW-1185">Reference proteome</keyword>
<dbReference type="STRING" id="3818.A0A445B2R4"/>
<dbReference type="Proteomes" id="UP000289738">
    <property type="component" value="Chromosome A10"/>
</dbReference>
<evidence type="ECO:0000313" key="3">
    <source>
        <dbReference type="Proteomes" id="UP000289738"/>
    </source>
</evidence>
<comment type="caution">
    <text evidence="2">The sequence shown here is derived from an EMBL/GenBank/DDBJ whole genome shotgun (WGS) entry which is preliminary data.</text>
</comment>
<feature type="compositionally biased region" description="Polar residues" evidence="1">
    <location>
        <begin position="47"/>
        <end position="71"/>
    </location>
</feature>
<sequence>MQYQSLVYSNASNSNEQHDMEINYAHIAAEEDRQCFGRMYLVQDSRQQKNVLGSSRKLGQTGQSSNSNDVNVGNKKHAPMKKQTPVNIQPQDTSIERPIWEVTSEKFWHHPGNSDSG</sequence>
<accession>A0A445B2R4</accession>
<name>A0A445B2R4_ARAHY</name>